<evidence type="ECO:0000259" key="4">
    <source>
        <dbReference type="PROSITE" id="PS50994"/>
    </source>
</evidence>
<comment type="caution">
    <text evidence="5">The sequence shown here is derived from an EMBL/GenBank/DDBJ whole genome shotgun (WGS) entry which is preliminary data.</text>
</comment>
<dbReference type="PANTHER" id="PTHR42648">
    <property type="entry name" value="TRANSPOSASE, PUTATIVE-RELATED"/>
    <property type="match status" value="1"/>
</dbReference>
<evidence type="ECO:0000313" key="5">
    <source>
        <dbReference type="EMBL" id="GEU63711.1"/>
    </source>
</evidence>
<dbReference type="GO" id="GO:0015074">
    <property type="term" value="P:DNA integration"/>
    <property type="evidence" value="ECO:0007669"/>
    <property type="project" value="InterPro"/>
</dbReference>
<accession>A0A6L2LPI5</accession>
<dbReference type="GO" id="GO:0016787">
    <property type="term" value="F:hydrolase activity"/>
    <property type="evidence" value="ECO:0007669"/>
    <property type="project" value="UniProtKB-KW"/>
</dbReference>
<protein>
    <recommendedName>
        <fullName evidence="4">Integrase catalytic domain-containing protein</fullName>
    </recommendedName>
</protein>
<feature type="compositionally biased region" description="Pro residues" evidence="3">
    <location>
        <begin position="1"/>
        <end position="13"/>
    </location>
</feature>
<dbReference type="GO" id="GO:0046872">
    <property type="term" value="F:metal ion binding"/>
    <property type="evidence" value="ECO:0007669"/>
    <property type="project" value="UniProtKB-KW"/>
</dbReference>
<dbReference type="Pfam" id="PF25597">
    <property type="entry name" value="SH3_retrovirus"/>
    <property type="match status" value="1"/>
</dbReference>
<feature type="compositionally biased region" description="Basic and acidic residues" evidence="3">
    <location>
        <begin position="377"/>
        <end position="386"/>
    </location>
</feature>
<dbReference type="Pfam" id="PF13976">
    <property type="entry name" value="gag_pre-integrs"/>
    <property type="match status" value="1"/>
</dbReference>
<dbReference type="InterPro" id="IPR012337">
    <property type="entry name" value="RNaseH-like_sf"/>
</dbReference>
<dbReference type="Pfam" id="PF00665">
    <property type="entry name" value="rve"/>
    <property type="match status" value="1"/>
</dbReference>
<dbReference type="PROSITE" id="PS50994">
    <property type="entry name" value="INTEGRASE"/>
    <property type="match status" value="1"/>
</dbReference>
<keyword evidence="1" id="KW-0479">Metal-binding</keyword>
<dbReference type="InterPro" id="IPR001584">
    <property type="entry name" value="Integrase_cat-core"/>
</dbReference>
<feature type="region of interest" description="Disordered" evidence="3">
    <location>
        <begin position="358"/>
        <end position="389"/>
    </location>
</feature>
<proteinExistence type="predicted"/>
<dbReference type="EMBL" id="BKCJ010004896">
    <property type="protein sequence ID" value="GEU63711.1"/>
    <property type="molecule type" value="Genomic_DNA"/>
</dbReference>
<evidence type="ECO:0000256" key="3">
    <source>
        <dbReference type="SAM" id="MobiDB-lite"/>
    </source>
</evidence>
<feature type="non-terminal residue" evidence="5">
    <location>
        <position position="1053"/>
    </location>
</feature>
<gene>
    <name evidence="5" type="ORF">Tci_035689</name>
</gene>
<feature type="domain" description="Integrase catalytic" evidence="4">
    <location>
        <begin position="546"/>
        <end position="662"/>
    </location>
</feature>
<reference evidence="5" key="1">
    <citation type="journal article" date="2019" name="Sci. Rep.">
        <title>Draft genome of Tanacetum cinerariifolium, the natural source of mosquito coil.</title>
        <authorList>
            <person name="Yamashiro T."/>
            <person name="Shiraishi A."/>
            <person name="Satake H."/>
            <person name="Nakayama K."/>
        </authorList>
    </citation>
    <scope>NUCLEOTIDE SEQUENCE</scope>
</reference>
<dbReference type="InterPro" id="IPR013103">
    <property type="entry name" value="RVT_2"/>
</dbReference>
<dbReference type="Pfam" id="PF07727">
    <property type="entry name" value="RVT_2"/>
    <property type="match status" value="1"/>
</dbReference>
<dbReference type="Gene3D" id="3.30.420.10">
    <property type="entry name" value="Ribonuclease H-like superfamily/Ribonuclease H"/>
    <property type="match status" value="1"/>
</dbReference>
<dbReference type="AlphaFoldDB" id="A0A6L2LPI5"/>
<dbReference type="PANTHER" id="PTHR42648:SF32">
    <property type="entry name" value="RIBONUCLEASE H-LIKE DOMAIN, GAG-PRE-INTEGRASE DOMAIN PROTEIN-RELATED"/>
    <property type="match status" value="1"/>
</dbReference>
<dbReference type="InterPro" id="IPR057670">
    <property type="entry name" value="SH3_retrovirus"/>
</dbReference>
<sequence>MSGTIPPIPPPPDTTGGSHVTNVPEFDKEDFTSWKFRFLVFLDGLEPYHLKTLEGGPFVPMTSLSTSKNSLPKRQNQWSNAESRLANQDKRLKSIIISCLPNDVMKSGNNEKGKNEKEKSEKGLTAESFNWDEEFVSLEDERTTKIRAFMAIAMDEPSVGKADARSGQWVYITMKKDEISDLKRFIDKWTCSKVTLDQLLSEQIPSNIVKALRGIDSLISLYDLTLNMADLTLDMSVPKKTKPTSVKVSLGYVIKKKTENKSLVVSESCTDKKADSSTEQFLFTLMEEIKEHAAVKKTLIKLNVESPLNPTPKKATMILKPFKDCKYCGFNDHHFENSEYYPGCEVCGSVAHEPADCPKKHPNSRIPRIANKQSTEPTEKYSKESGPKVVFGDDSSGDIKGYGLVNYKGITFTRVAYMNGLKHNLINISQLCNANFKVLFTKTQGTIFNKNDEVVLIALRRRDVYVIDMLSFNKDSNECFFAKASPSVNWLWHKRLSHLNFKNINNLAKHNLVSRIPSLTFSKDKNCSACEKRKHQRASFKTKRSFSINKSLHHLHMDLFRPVKPQTISHNKYTLVVVDEYSRYTWVFFLKKKSDAADCIMSFIRKIENLNEVRVKKLRSDNETEFRNHKLEEFYDEKGISQNFSSCTPEQNGVAERRNKTLIKATSYDVFRGRSPNISYLHVFRCLVHIHNHRDHLGNFDEMVDDGFFLGYSLVAKSFRVFNIRRQEMEETLHVTFSEDDEVNSQSNIEGDAINFNEKNPFLMMNSLNQGVKLPNPSEFTEADDHPALNKLDQPESADYLKSAKTQDNVIIDPIRDTQPSPTTIPPSANLIEALEEEGWIIVMQEELNPFERNKVWTLGYNQHEWIDYEETFAPVARLEAIRIFLAYAAYMGFMVYQIDVKSAFLNGKLSKELYVQQPHGFESNEFPNHVCKLDKALYGLQQAPKAWYQANPKESHLVTIKRIFRKSTSGDCQILDGKLVCWSAKKKSSVAMLSVEAEYVAAAGCCAQVSLSHDRFNNNVSFEEELVYQRLRKTLTHVLELSSCIYLDDRAR</sequence>
<dbReference type="GO" id="GO:0003676">
    <property type="term" value="F:nucleic acid binding"/>
    <property type="evidence" value="ECO:0007669"/>
    <property type="project" value="InterPro"/>
</dbReference>
<evidence type="ECO:0000256" key="1">
    <source>
        <dbReference type="ARBA" id="ARBA00022723"/>
    </source>
</evidence>
<organism evidence="5">
    <name type="scientific">Tanacetum cinerariifolium</name>
    <name type="common">Dalmatian daisy</name>
    <name type="synonym">Chrysanthemum cinerariifolium</name>
    <dbReference type="NCBI Taxonomy" id="118510"/>
    <lineage>
        <taxon>Eukaryota</taxon>
        <taxon>Viridiplantae</taxon>
        <taxon>Streptophyta</taxon>
        <taxon>Embryophyta</taxon>
        <taxon>Tracheophyta</taxon>
        <taxon>Spermatophyta</taxon>
        <taxon>Magnoliopsida</taxon>
        <taxon>eudicotyledons</taxon>
        <taxon>Gunneridae</taxon>
        <taxon>Pentapetalae</taxon>
        <taxon>asterids</taxon>
        <taxon>campanulids</taxon>
        <taxon>Asterales</taxon>
        <taxon>Asteraceae</taxon>
        <taxon>Asteroideae</taxon>
        <taxon>Anthemideae</taxon>
        <taxon>Anthemidinae</taxon>
        <taxon>Tanacetum</taxon>
    </lineage>
</organism>
<dbReference type="InterPro" id="IPR039537">
    <property type="entry name" value="Retrotran_Ty1/copia-like"/>
</dbReference>
<dbReference type="SUPFAM" id="SSF53098">
    <property type="entry name" value="Ribonuclease H-like"/>
    <property type="match status" value="1"/>
</dbReference>
<dbReference type="InterPro" id="IPR036397">
    <property type="entry name" value="RNaseH_sf"/>
</dbReference>
<evidence type="ECO:0000256" key="2">
    <source>
        <dbReference type="ARBA" id="ARBA00022801"/>
    </source>
</evidence>
<dbReference type="InterPro" id="IPR025724">
    <property type="entry name" value="GAG-pre-integrase_dom"/>
</dbReference>
<keyword evidence="2" id="KW-0378">Hydrolase</keyword>
<name>A0A6L2LPI5_TANCI</name>
<feature type="region of interest" description="Disordered" evidence="3">
    <location>
        <begin position="1"/>
        <end position="24"/>
    </location>
</feature>